<feature type="transmembrane region" description="Helical" evidence="2">
    <location>
        <begin position="41"/>
        <end position="70"/>
    </location>
</feature>
<dbReference type="Proteomes" id="UP000663868">
    <property type="component" value="Unassembled WGS sequence"/>
</dbReference>
<dbReference type="EMBL" id="CAJNOE010000309">
    <property type="protein sequence ID" value="CAF1138040.1"/>
    <property type="molecule type" value="Genomic_DNA"/>
</dbReference>
<feature type="transmembrane region" description="Helical" evidence="2">
    <location>
        <begin position="76"/>
        <end position="95"/>
    </location>
</feature>
<dbReference type="AlphaFoldDB" id="A0A814RUC8"/>
<evidence type="ECO:0000256" key="2">
    <source>
        <dbReference type="SAM" id="Phobius"/>
    </source>
</evidence>
<evidence type="ECO:0000313" key="4">
    <source>
        <dbReference type="EMBL" id="CAF3525321.1"/>
    </source>
</evidence>
<organism evidence="3 5">
    <name type="scientific">Adineta steineri</name>
    <dbReference type="NCBI Taxonomy" id="433720"/>
    <lineage>
        <taxon>Eukaryota</taxon>
        <taxon>Metazoa</taxon>
        <taxon>Spiralia</taxon>
        <taxon>Gnathifera</taxon>
        <taxon>Rotifera</taxon>
        <taxon>Eurotatoria</taxon>
        <taxon>Bdelloidea</taxon>
        <taxon>Adinetida</taxon>
        <taxon>Adinetidae</taxon>
        <taxon>Adineta</taxon>
    </lineage>
</organism>
<protein>
    <submittedName>
        <fullName evidence="3">Uncharacterized protein</fullName>
    </submittedName>
</protein>
<comment type="caution">
    <text evidence="3">The sequence shown here is derived from an EMBL/GenBank/DDBJ whole genome shotgun (WGS) entry which is preliminary data.</text>
</comment>
<evidence type="ECO:0000256" key="1">
    <source>
        <dbReference type="SAM" id="Coils"/>
    </source>
</evidence>
<keyword evidence="2" id="KW-0472">Membrane</keyword>
<keyword evidence="2" id="KW-0812">Transmembrane</keyword>
<sequence length="291" mass="32172">MLSAPACHPLQTLQNLWFAIRHPICTANALIKWIKQNKWRAGIIIVCGLVIGVGAGILIGGPLLVGALAVEVAGGVTGGLITFGAVGIMPLLAAAGEGGVLVKEADRQIADEENKNKTAKQAVLDEVDPMKRKVRNEEFLRSRLREAKRQAEQELAVIIRAEQESAQLLDQQLINSSHEQIASALGECEEALAVTAHELTETRDEREKIIVKLHEMRRDHRIINDAQDAAIRIQKSSKDTFILIGIAKQMMNLDEMTIEAHRSDYTWILNSCIISFIVLIFAVILYWFPTS</sequence>
<dbReference type="Proteomes" id="UP000663860">
    <property type="component" value="Unassembled WGS sequence"/>
</dbReference>
<gene>
    <name evidence="3" type="ORF">IZO911_LOCUS25066</name>
    <name evidence="4" type="ORF">KXQ929_LOCUS1383</name>
</gene>
<feature type="transmembrane region" description="Helical" evidence="2">
    <location>
        <begin position="267"/>
        <end position="288"/>
    </location>
</feature>
<reference evidence="3" key="1">
    <citation type="submission" date="2021-02" db="EMBL/GenBank/DDBJ databases">
        <authorList>
            <person name="Nowell W R."/>
        </authorList>
    </citation>
    <scope>NUCLEOTIDE SEQUENCE</scope>
</reference>
<keyword evidence="1" id="KW-0175">Coiled coil</keyword>
<evidence type="ECO:0000313" key="3">
    <source>
        <dbReference type="EMBL" id="CAF1138040.1"/>
    </source>
</evidence>
<keyword evidence="2" id="KW-1133">Transmembrane helix</keyword>
<proteinExistence type="predicted"/>
<feature type="coiled-coil region" evidence="1">
    <location>
        <begin position="102"/>
        <end position="164"/>
    </location>
</feature>
<evidence type="ECO:0000313" key="5">
    <source>
        <dbReference type="Proteomes" id="UP000663860"/>
    </source>
</evidence>
<accession>A0A814RUC8</accession>
<name>A0A814RUC8_9BILA</name>
<dbReference type="EMBL" id="CAJOBB010000038">
    <property type="protein sequence ID" value="CAF3525321.1"/>
    <property type="molecule type" value="Genomic_DNA"/>
</dbReference>